<dbReference type="InterPro" id="IPR005055">
    <property type="entry name" value="A10/PebIII"/>
</dbReference>
<dbReference type="InterPro" id="IPR036682">
    <property type="entry name" value="OS_D_A10/PebIII_sf"/>
</dbReference>
<protein>
    <submittedName>
        <fullName evidence="2">Chemosensory protein 7</fullName>
    </submittedName>
</protein>
<feature type="chain" id="PRO_5015695789" evidence="1">
    <location>
        <begin position="23"/>
        <end position="130"/>
    </location>
</feature>
<proteinExistence type="evidence at transcript level"/>
<dbReference type="PANTHER" id="PTHR11257:SF13">
    <property type="entry name" value="GEO07322P1"/>
    <property type="match status" value="1"/>
</dbReference>
<evidence type="ECO:0000256" key="1">
    <source>
        <dbReference type="SAM" id="SignalP"/>
    </source>
</evidence>
<reference evidence="2" key="1">
    <citation type="submission" date="2015-05" db="EMBL/GenBank/DDBJ databases">
        <title>Transcriptome analysis and olfactory genes identification of a widely used parasitoid wasp Trichogramma dendrolimi Matsumura (Hymenoptera: Trichogrammatidae).</title>
        <authorList>
            <person name="Zhang S."/>
        </authorList>
    </citation>
    <scope>NUCLEOTIDE SEQUENCE</scope>
</reference>
<dbReference type="Gene3D" id="1.10.2080.10">
    <property type="entry name" value="Insect odorant-binding protein A10/Ejaculatory bulb-specific protein 3"/>
    <property type="match status" value="1"/>
</dbReference>
<keyword evidence="1" id="KW-0732">Signal</keyword>
<dbReference type="PANTHER" id="PTHR11257">
    <property type="entry name" value="CHEMOSENSORY PROTEIN-RELATED"/>
    <property type="match status" value="1"/>
</dbReference>
<sequence>MERKSVLSIILVVFICAVLTRADEDSREWILYPTTHDDFDINALLSSDQDRNSWYDCFMHKSDCPSDTAKFFKERLSEAVMTSCKFCTEKQLQIFQKFVLWYAQNDPTAYGVLLHQMMAEAEHKGIDTIM</sequence>
<accession>A0A2S0BE22</accession>
<feature type="signal peptide" evidence="1">
    <location>
        <begin position="1"/>
        <end position="22"/>
    </location>
</feature>
<name>A0A2S0BE22_9HYME</name>
<dbReference type="SUPFAM" id="SSF100910">
    <property type="entry name" value="Chemosensory protein Csp2"/>
    <property type="match status" value="1"/>
</dbReference>
<evidence type="ECO:0000313" key="2">
    <source>
        <dbReference type="EMBL" id="ANG08521.1"/>
    </source>
</evidence>
<dbReference type="EMBL" id="KR812321">
    <property type="protein sequence ID" value="ANG08521.1"/>
    <property type="molecule type" value="mRNA"/>
</dbReference>
<dbReference type="AlphaFoldDB" id="A0A2S0BE22"/>
<organism evidence="2">
    <name type="scientific">Trichogramma dendrolimi</name>
    <dbReference type="NCBI Taxonomy" id="114056"/>
    <lineage>
        <taxon>Eukaryota</taxon>
        <taxon>Metazoa</taxon>
        <taxon>Ecdysozoa</taxon>
        <taxon>Arthropoda</taxon>
        <taxon>Hexapoda</taxon>
        <taxon>Insecta</taxon>
        <taxon>Pterygota</taxon>
        <taxon>Neoptera</taxon>
        <taxon>Endopterygota</taxon>
        <taxon>Hymenoptera</taxon>
        <taxon>Apocrita</taxon>
        <taxon>Proctotrupomorpha</taxon>
        <taxon>Chalcidoidea</taxon>
        <taxon>Trichogrammatidae</taxon>
        <taxon>Trichogramma</taxon>
    </lineage>
</organism>
<dbReference type="Pfam" id="PF03392">
    <property type="entry name" value="OS-D"/>
    <property type="match status" value="1"/>
</dbReference>